<organism evidence="1">
    <name type="scientific">uncultured Truepera sp</name>
    <dbReference type="NCBI Taxonomy" id="543023"/>
    <lineage>
        <taxon>Bacteria</taxon>
        <taxon>Thermotogati</taxon>
        <taxon>Deinococcota</taxon>
        <taxon>Deinococci</taxon>
        <taxon>Trueperales</taxon>
        <taxon>Trueperaceae</taxon>
        <taxon>Truepera</taxon>
        <taxon>environmental samples</taxon>
    </lineage>
</organism>
<dbReference type="AlphaFoldDB" id="A0A6J4VP82"/>
<dbReference type="EMBL" id="CADCWP010000304">
    <property type="protein sequence ID" value="CAA9585043.1"/>
    <property type="molecule type" value="Genomic_DNA"/>
</dbReference>
<name>A0A6J4VP82_9DEIN</name>
<proteinExistence type="predicted"/>
<gene>
    <name evidence="1" type="ORF">AVDCRST_MAG86-3374</name>
</gene>
<accession>A0A6J4VP82</accession>
<sequence>MKWLLCVKMKRLSALFFKGLTESLEDVQILNSLQPSVVFVANA</sequence>
<reference evidence="1" key="1">
    <citation type="submission" date="2020-02" db="EMBL/GenBank/DDBJ databases">
        <authorList>
            <person name="Meier V. D."/>
        </authorList>
    </citation>
    <scope>NUCLEOTIDE SEQUENCE</scope>
    <source>
        <strain evidence="1">AVDCRST_MAG86</strain>
    </source>
</reference>
<evidence type="ECO:0000313" key="1">
    <source>
        <dbReference type="EMBL" id="CAA9585043.1"/>
    </source>
</evidence>
<protein>
    <submittedName>
        <fullName evidence="1">Uncharacterized protein</fullName>
    </submittedName>
</protein>